<dbReference type="InterPro" id="IPR004089">
    <property type="entry name" value="MCPsignal_dom"/>
</dbReference>
<evidence type="ECO:0000256" key="1">
    <source>
        <dbReference type="ARBA" id="ARBA00022500"/>
    </source>
</evidence>
<gene>
    <name evidence="6" type="ORF">I6U51_16825</name>
</gene>
<sequence>MNIVIVGAGHGGYSIIQSLSNISDIRIKTVVDRDMDAPGIKLAKQLGIKCLKSMDDINCDNIDIILEVTGNENVSKILFEKFSDKTTILNSKAALLITTLVKKDIETLEKLNKSMEVINDTSSVIQKELKDISTSVKDIHNVSDALVISTKNSNEHIAKTDEIIKYVEKMTKHTKILGLNAAIQAARAGEQGKGFSVVAAEIQKLAESTRGFSEEISKILSQLSGEIKNIKEESNKLNSLSELQVTASSRVNNEVDKLVSEIS</sequence>
<evidence type="ECO:0000256" key="2">
    <source>
        <dbReference type="ARBA" id="ARBA00029447"/>
    </source>
</evidence>
<dbReference type="GO" id="GO:0004888">
    <property type="term" value="F:transmembrane signaling receptor activity"/>
    <property type="evidence" value="ECO:0007669"/>
    <property type="project" value="InterPro"/>
</dbReference>
<dbReference type="SUPFAM" id="SSF51735">
    <property type="entry name" value="NAD(P)-binding Rossmann-fold domains"/>
    <property type="match status" value="1"/>
</dbReference>
<dbReference type="Proteomes" id="UP000622687">
    <property type="component" value="Unassembled WGS sequence"/>
</dbReference>
<dbReference type="PRINTS" id="PR00260">
    <property type="entry name" value="CHEMTRNSDUCR"/>
</dbReference>
<keyword evidence="7" id="KW-1185">Reference proteome</keyword>
<protein>
    <recommendedName>
        <fullName evidence="5">Methyl-accepting transducer domain-containing protein</fullName>
    </recommendedName>
</protein>
<evidence type="ECO:0000313" key="7">
    <source>
        <dbReference type="Proteomes" id="UP000622687"/>
    </source>
</evidence>
<dbReference type="InterPro" id="IPR004090">
    <property type="entry name" value="Chemotax_Me-accpt_rcpt"/>
</dbReference>
<reference evidence="6" key="1">
    <citation type="submission" date="2020-12" db="EMBL/GenBank/DDBJ databases">
        <title>Clostridium thailandense sp. nov., a novel acetogenic bacterium isolated from peat land soil in Thailand.</title>
        <authorList>
            <person name="Chaikitkaew S."/>
            <person name="Birkeland N.K."/>
        </authorList>
    </citation>
    <scope>NUCLEOTIDE SEQUENCE</scope>
    <source>
        <strain evidence="6">DSM 17425</strain>
    </source>
</reference>
<evidence type="ECO:0000256" key="3">
    <source>
        <dbReference type="PROSITE-ProRule" id="PRU00284"/>
    </source>
</evidence>
<dbReference type="Gene3D" id="6.10.250.3200">
    <property type="match status" value="1"/>
</dbReference>
<dbReference type="EMBL" id="JAEEGB010000026">
    <property type="protein sequence ID" value="MBI6874337.1"/>
    <property type="molecule type" value="Genomic_DNA"/>
</dbReference>
<evidence type="ECO:0000313" key="6">
    <source>
        <dbReference type="EMBL" id="MBI6874337.1"/>
    </source>
</evidence>
<evidence type="ECO:0000256" key="4">
    <source>
        <dbReference type="SAM" id="Coils"/>
    </source>
</evidence>
<feature type="coiled-coil region" evidence="4">
    <location>
        <begin position="213"/>
        <end position="240"/>
    </location>
</feature>
<keyword evidence="3" id="KW-0807">Transducer</keyword>
<dbReference type="Pfam" id="PF00015">
    <property type="entry name" value="MCPsignal"/>
    <property type="match status" value="1"/>
</dbReference>
<comment type="caution">
    <text evidence="6">The sequence shown here is derived from an EMBL/GenBank/DDBJ whole genome shotgun (WGS) entry which is preliminary data.</text>
</comment>
<comment type="similarity">
    <text evidence="2">Belongs to the methyl-accepting chemotaxis (MCP) protein family.</text>
</comment>
<accession>A0A934I1G3</accession>
<dbReference type="GO" id="GO:0005886">
    <property type="term" value="C:plasma membrane"/>
    <property type="evidence" value="ECO:0007669"/>
    <property type="project" value="TreeGrafter"/>
</dbReference>
<dbReference type="SUPFAM" id="SSF58104">
    <property type="entry name" value="Methyl-accepting chemotaxis protein (MCP) signaling domain"/>
    <property type="match status" value="1"/>
</dbReference>
<dbReference type="Gene3D" id="3.40.50.720">
    <property type="entry name" value="NAD(P)-binding Rossmann-like Domain"/>
    <property type="match status" value="1"/>
</dbReference>
<proteinExistence type="inferred from homology"/>
<name>A0A934I1G3_9CLOT</name>
<dbReference type="RefSeq" id="WP_211143727.1">
    <property type="nucleotide sequence ID" value="NZ_JAEEGB010000026.1"/>
</dbReference>
<dbReference type="AlphaFoldDB" id="A0A934I1G3"/>
<keyword evidence="1" id="KW-0145">Chemotaxis</keyword>
<feature type="domain" description="Methyl-accepting transducer" evidence="5">
    <location>
        <begin position="101"/>
        <end position="263"/>
    </location>
</feature>
<dbReference type="InterPro" id="IPR051310">
    <property type="entry name" value="MCP_chemotaxis"/>
</dbReference>
<dbReference type="PANTHER" id="PTHR43531:SF11">
    <property type="entry name" value="METHYL-ACCEPTING CHEMOTAXIS PROTEIN 3"/>
    <property type="match status" value="1"/>
</dbReference>
<dbReference type="InterPro" id="IPR036291">
    <property type="entry name" value="NAD(P)-bd_dom_sf"/>
</dbReference>
<keyword evidence="4" id="KW-0175">Coiled coil</keyword>
<dbReference type="PANTHER" id="PTHR43531">
    <property type="entry name" value="PROTEIN ICFG"/>
    <property type="match status" value="1"/>
</dbReference>
<evidence type="ECO:0000259" key="5">
    <source>
        <dbReference type="PROSITE" id="PS50111"/>
    </source>
</evidence>
<dbReference type="GO" id="GO:0006935">
    <property type="term" value="P:chemotaxis"/>
    <property type="evidence" value="ECO:0007669"/>
    <property type="project" value="UniProtKB-KW"/>
</dbReference>
<dbReference type="GO" id="GO:0007165">
    <property type="term" value="P:signal transduction"/>
    <property type="evidence" value="ECO:0007669"/>
    <property type="project" value="UniProtKB-KW"/>
</dbReference>
<organism evidence="6 7">
    <name type="scientific">Clostridium aciditolerans</name>
    <dbReference type="NCBI Taxonomy" id="339861"/>
    <lineage>
        <taxon>Bacteria</taxon>
        <taxon>Bacillati</taxon>
        <taxon>Bacillota</taxon>
        <taxon>Clostridia</taxon>
        <taxon>Eubacteriales</taxon>
        <taxon>Clostridiaceae</taxon>
        <taxon>Clostridium</taxon>
    </lineage>
</organism>
<dbReference type="PROSITE" id="PS50111">
    <property type="entry name" value="CHEMOTAXIS_TRANSDUC_2"/>
    <property type="match status" value="1"/>
</dbReference>